<keyword evidence="7 8" id="KW-0472">Membrane</keyword>
<dbReference type="PANTHER" id="PTHR30081:SF1">
    <property type="entry name" value="PROTEIN TRANSLOCASE SUBUNIT SECD"/>
    <property type="match status" value="1"/>
</dbReference>
<dbReference type="Pfam" id="PF21760">
    <property type="entry name" value="SecD_1st"/>
    <property type="match status" value="1"/>
</dbReference>
<reference evidence="10" key="1">
    <citation type="submission" date="2018-05" db="EMBL/GenBank/DDBJ databases">
        <authorList>
            <person name="Lanie J.A."/>
            <person name="Ng W.-L."/>
            <person name="Kazmierczak K.M."/>
            <person name="Andrzejewski T.M."/>
            <person name="Davidsen T.M."/>
            <person name="Wayne K.J."/>
            <person name="Tettelin H."/>
            <person name="Glass J.I."/>
            <person name="Rusch D."/>
            <person name="Podicherti R."/>
            <person name="Tsui H.-C.T."/>
            <person name="Winkler M.E."/>
        </authorList>
    </citation>
    <scope>NUCLEOTIDE SEQUENCE</scope>
</reference>
<evidence type="ECO:0000256" key="5">
    <source>
        <dbReference type="ARBA" id="ARBA00022989"/>
    </source>
</evidence>
<proteinExistence type="predicted"/>
<dbReference type="GO" id="GO:0015031">
    <property type="term" value="P:protein transport"/>
    <property type="evidence" value="ECO:0007669"/>
    <property type="project" value="UniProtKB-KW"/>
</dbReference>
<dbReference type="GO" id="GO:0005886">
    <property type="term" value="C:plasma membrane"/>
    <property type="evidence" value="ECO:0007669"/>
    <property type="project" value="TreeGrafter"/>
</dbReference>
<sequence length="289" mass="32056">VKRNNLVRFIFLVLILLWAGTEMWFPWDRPNALINEFSKAKDDQDNTLFEDKDEAFSNVIATATASYETNKSNEFGHLYNAVEENGLALTNYFPKMNFRKGQVPDNRLVLQTLQKKVAGKIQLGLDLKGGSSFLVTMDTNKLESASPSGALAQAVEVLRRRVDSIGVAEPDIRPLGDNKIMIQLPGLSEADQAKAKELVTKAAFLEFALVHKDSEMLIANKIPHPGYKKYTQTTKDTQGNTSPSDVLVEIKNEYGLKGEHIVSAYPSRDPLTQSPMILFGFNSEGASAM</sequence>
<evidence type="ECO:0000256" key="6">
    <source>
        <dbReference type="ARBA" id="ARBA00023010"/>
    </source>
</evidence>
<dbReference type="PANTHER" id="PTHR30081">
    <property type="entry name" value="PROTEIN-EXPORT MEMBRANE PROTEIN SEC"/>
    <property type="match status" value="1"/>
</dbReference>
<evidence type="ECO:0000256" key="2">
    <source>
        <dbReference type="ARBA" id="ARBA00022475"/>
    </source>
</evidence>
<dbReference type="AlphaFoldDB" id="A0A382E8Z8"/>
<evidence type="ECO:0000313" key="10">
    <source>
        <dbReference type="EMBL" id="SVB46451.1"/>
    </source>
</evidence>
<keyword evidence="1" id="KW-0813">Transport</keyword>
<feature type="domain" description="Protein translocase subunit SecDF P1" evidence="9">
    <location>
        <begin position="152"/>
        <end position="211"/>
    </location>
</feature>
<dbReference type="Gene3D" id="3.30.70.3220">
    <property type="match status" value="1"/>
</dbReference>
<feature type="non-terminal residue" evidence="10">
    <location>
        <position position="289"/>
    </location>
</feature>
<keyword evidence="3 8" id="KW-0812">Transmembrane</keyword>
<evidence type="ECO:0000256" key="7">
    <source>
        <dbReference type="ARBA" id="ARBA00023136"/>
    </source>
</evidence>
<evidence type="ECO:0000256" key="1">
    <source>
        <dbReference type="ARBA" id="ARBA00022448"/>
    </source>
</evidence>
<feature type="non-terminal residue" evidence="10">
    <location>
        <position position="1"/>
    </location>
</feature>
<keyword evidence="5 8" id="KW-1133">Transmembrane helix</keyword>
<dbReference type="EMBL" id="UINC01043025">
    <property type="protein sequence ID" value="SVB46451.1"/>
    <property type="molecule type" value="Genomic_DNA"/>
</dbReference>
<evidence type="ECO:0000259" key="9">
    <source>
        <dbReference type="Pfam" id="PF21760"/>
    </source>
</evidence>
<accession>A0A382E8Z8</accession>
<dbReference type="InterPro" id="IPR048631">
    <property type="entry name" value="SecD_1st"/>
</dbReference>
<keyword evidence="6" id="KW-0811">Translocation</keyword>
<evidence type="ECO:0000256" key="4">
    <source>
        <dbReference type="ARBA" id="ARBA00022927"/>
    </source>
</evidence>
<dbReference type="InterPro" id="IPR022813">
    <property type="entry name" value="SecD/SecF_arch_bac"/>
</dbReference>
<keyword evidence="2" id="KW-1003">Cell membrane</keyword>
<organism evidence="10">
    <name type="scientific">marine metagenome</name>
    <dbReference type="NCBI Taxonomy" id="408172"/>
    <lineage>
        <taxon>unclassified sequences</taxon>
        <taxon>metagenomes</taxon>
        <taxon>ecological metagenomes</taxon>
    </lineage>
</organism>
<feature type="transmembrane region" description="Helical" evidence="8">
    <location>
        <begin position="7"/>
        <end position="27"/>
    </location>
</feature>
<keyword evidence="4" id="KW-0653">Protein transport</keyword>
<evidence type="ECO:0000256" key="3">
    <source>
        <dbReference type="ARBA" id="ARBA00022692"/>
    </source>
</evidence>
<evidence type="ECO:0000256" key="8">
    <source>
        <dbReference type="SAM" id="Phobius"/>
    </source>
</evidence>
<name>A0A382E8Z8_9ZZZZ</name>
<gene>
    <name evidence="10" type="ORF">METZ01_LOCUS199305</name>
</gene>
<protein>
    <recommendedName>
        <fullName evidence="9">Protein translocase subunit SecDF P1 domain-containing protein</fullName>
    </recommendedName>
</protein>